<evidence type="ECO:0000256" key="3">
    <source>
        <dbReference type="SAM" id="SignalP"/>
    </source>
</evidence>
<comment type="similarity">
    <text evidence="1 2">Belongs to the glycosyl hydrolase 1 family.</text>
</comment>
<dbReference type="STRING" id="4540.A0A3L6Q8D7"/>
<dbReference type="PRINTS" id="PR00131">
    <property type="entry name" value="GLHYDRLASE1"/>
</dbReference>
<dbReference type="PANTHER" id="PTHR10353">
    <property type="entry name" value="GLYCOSYL HYDROLASE"/>
    <property type="match status" value="1"/>
</dbReference>
<evidence type="ECO:0000256" key="2">
    <source>
        <dbReference type="RuleBase" id="RU003690"/>
    </source>
</evidence>
<evidence type="ECO:0000313" key="5">
    <source>
        <dbReference type="Proteomes" id="UP000275267"/>
    </source>
</evidence>
<keyword evidence="5" id="KW-1185">Reference proteome</keyword>
<dbReference type="Proteomes" id="UP000275267">
    <property type="component" value="Unassembled WGS sequence"/>
</dbReference>
<protein>
    <recommendedName>
        <fullName evidence="6">Beta-glucosidase 12-like</fullName>
    </recommendedName>
</protein>
<name>A0A3L6Q8D7_PANMI</name>
<sequence>MAVTVRVAAMLGRLLLQLLLLAAASDAYDGGAGQPPISRRSFPEGFHLRDGLGSLPDKIADRSNGDVAVDSYHLYKEDVRIMKDMGMDAYRFSISWSRILPKDKYGGFLSPNIINDYKDYAEVCFKEFGDQVKHWITFNEPWSFCTTGYASGTFAPGRCSPWEQGKCSAGDSGTEPYTYTTNYADNLPPLNGLNVTYGTDARANLTGIRNGVPIGPQAASSWLFVYPQGFRELLLYVKENYGNPTVYITENGVDEVNNQSLSLQEALKDDARIEFHRKHLLALQSAVSDGANVKGYFAWSLLDNFEWASDYTVRFGINLVDYDGGLKRHPKSSAHWFTEFLKK</sequence>
<reference evidence="5" key="1">
    <citation type="journal article" date="2019" name="Nat. Commun.">
        <title>The genome of broomcorn millet.</title>
        <authorList>
            <person name="Zou C."/>
            <person name="Miki D."/>
            <person name="Li D."/>
            <person name="Tang Q."/>
            <person name="Xiao L."/>
            <person name="Rajput S."/>
            <person name="Deng P."/>
            <person name="Jia W."/>
            <person name="Huang R."/>
            <person name="Zhang M."/>
            <person name="Sun Y."/>
            <person name="Hu J."/>
            <person name="Fu X."/>
            <person name="Schnable P.S."/>
            <person name="Li F."/>
            <person name="Zhang H."/>
            <person name="Feng B."/>
            <person name="Zhu X."/>
            <person name="Liu R."/>
            <person name="Schnable J.C."/>
            <person name="Zhu J.-K."/>
            <person name="Zhang H."/>
        </authorList>
    </citation>
    <scope>NUCLEOTIDE SEQUENCE [LARGE SCALE GENOMIC DNA]</scope>
</reference>
<comment type="caution">
    <text evidence="4">The sequence shown here is derived from an EMBL/GenBank/DDBJ whole genome shotgun (WGS) entry which is preliminary data.</text>
</comment>
<dbReference type="GO" id="GO:0005975">
    <property type="term" value="P:carbohydrate metabolic process"/>
    <property type="evidence" value="ECO:0007669"/>
    <property type="project" value="InterPro"/>
</dbReference>
<gene>
    <name evidence="4" type="ORF">C2845_PM15G11610</name>
</gene>
<dbReference type="Gene3D" id="3.20.20.80">
    <property type="entry name" value="Glycosidases"/>
    <property type="match status" value="3"/>
</dbReference>
<dbReference type="Pfam" id="PF00232">
    <property type="entry name" value="Glyco_hydro_1"/>
    <property type="match status" value="3"/>
</dbReference>
<evidence type="ECO:0008006" key="6">
    <source>
        <dbReference type="Google" id="ProtNLM"/>
    </source>
</evidence>
<accession>A0A3L6Q8D7</accession>
<organism evidence="4 5">
    <name type="scientific">Panicum miliaceum</name>
    <name type="common">Proso millet</name>
    <name type="synonym">Broomcorn millet</name>
    <dbReference type="NCBI Taxonomy" id="4540"/>
    <lineage>
        <taxon>Eukaryota</taxon>
        <taxon>Viridiplantae</taxon>
        <taxon>Streptophyta</taxon>
        <taxon>Embryophyta</taxon>
        <taxon>Tracheophyta</taxon>
        <taxon>Spermatophyta</taxon>
        <taxon>Magnoliopsida</taxon>
        <taxon>Liliopsida</taxon>
        <taxon>Poales</taxon>
        <taxon>Poaceae</taxon>
        <taxon>PACMAD clade</taxon>
        <taxon>Panicoideae</taxon>
        <taxon>Panicodae</taxon>
        <taxon>Paniceae</taxon>
        <taxon>Panicinae</taxon>
        <taxon>Panicum</taxon>
        <taxon>Panicum sect. Panicum</taxon>
    </lineage>
</organism>
<dbReference type="AlphaFoldDB" id="A0A3L6Q8D7"/>
<dbReference type="SUPFAM" id="SSF51445">
    <property type="entry name" value="(Trans)glycosidases"/>
    <property type="match status" value="1"/>
</dbReference>
<evidence type="ECO:0000256" key="1">
    <source>
        <dbReference type="ARBA" id="ARBA00010838"/>
    </source>
</evidence>
<dbReference type="PANTHER" id="PTHR10353:SF154">
    <property type="entry name" value="BETA-GLUCOSIDASE 9-RELATED"/>
    <property type="match status" value="1"/>
</dbReference>
<feature type="signal peptide" evidence="3">
    <location>
        <begin position="1"/>
        <end position="27"/>
    </location>
</feature>
<feature type="chain" id="PRO_5018044217" description="Beta-glucosidase 12-like" evidence="3">
    <location>
        <begin position="28"/>
        <end position="343"/>
    </location>
</feature>
<dbReference type="InterPro" id="IPR001360">
    <property type="entry name" value="Glyco_hydro_1"/>
</dbReference>
<dbReference type="InterPro" id="IPR017853">
    <property type="entry name" value="GH"/>
</dbReference>
<evidence type="ECO:0000313" key="4">
    <source>
        <dbReference type="EMBL" id="RLM73843.1"/>
    </source>
</evidence>
<keyword evidence="3" id="KW-0732">Signal</keyword>
<dbReference type="GO" id="GO:0008422">
    <property type="term" value="F:beta-glucosidase activity"/>
    <property type="evidence" value="ECO:0007669"/>
    <property type="project" value="UniProtKB-ARBA"/>
</dbReference>
<proteinExistence type="inferred from homology"/>
<dbReference type="EMBL" id="PQIB02000013">
    <property type="protein sequence ID" value="RLM73843.1"/>
    <property type="molecule type" value="Genomic_DNA"/>
</dbReference>
<dbReference type="OrthoDB" id="65569at2759"/>